<dbReference type="Pfam" id="PF09419">
    <property type="entry name" value="PGP_phosphatase"/>
    <property type="match status" value="1"/>
</dbReference>
<dbReference type="NCBIfam" id="TIGR01662">
    <property type="entry name" value="HAD-SF-IIIA"/>
    <property type="match status" value="1"/>
</dbReference>
<comment type="caution">
    <text evidence="1">The sequence shown here is derived from an EMBL/GenBank/DDBJ whole genome shotgun (WGS) entry which is preliminary data.</text>
</comment>
<dbReference type="EMBL" id="DAKRPA010000021">
    <property type="protein sequence ID" value="DBA03242.1"/>
    <property type="molecule type" value="Genomic_DNA"/>
</dbReference>
<dbReference type="SUPFAM" id="SSF56784">
    <property type="entry name" value="HAD-like"/>
    <property type="match status" value="1"/>
</dbReference>
<dbReference type="InterPro" id="IPR006549">
    <property type="entry name" value="HAD-SF_hydro_IIIA"/>
</dbReference>
<dbReference type="GO" id="GO:0008962">
    <property type="term" value="F:phosphatidylglycerophosphatase activity"/>
    <property type="evidence" value="ECO:0007669"/>
    <property type="project" value="InterPro"/>
</dbReference>
<protein>
    <recommendedName>
        <fullName evidence="3">Mitochondrial PGP phosphatase</fullName>
    </recommendedName>
</protein>
<dbReference type="AlphaFoldDB" id="A0AAV2ZCG9"/>
<proteinExistence type="predicted"/>
<evidence type="ECO:0000313" key="1">
    <source>
        <dbReference type="EMBL" id="DBA03242.1"/>
    </source>
</evidence>
<dbReference type="Proteomes" id="UP001146120">
    <property type="component" value="Unassembled WGS sequence"/>
</dbReference>
<dbReference type="GO" id="GO:0005737">
    <property type="term" value="C:cytoplasm"/>
    <property type="evidence" value="ECO:0007669"/>
    <property type="project" value="TreeGrafter"/>
</dbReference>
<dbReference type="InterPro" id="IPR010021">
    <property type="entry name" value="PGPP1/Gep4"/>
</dbReference>
<organism evidence="1 2">
    <name type="scientific">Lagenidium giganteum</name>
    <dbReference type="NCBI Taxonomy" id="4803"/>
    <lineage>
        <taxon>Eukaryota</taxon>
        <taxon>Sar</taxon>
        <taxon>Stramenopiles</taxon>
        <taxon>Oomycota</taxon>
        <taxon>Peronosporomycetes</taxon>
        <taxon>Pythiales</taxon>
        <taxon>Pythiaceae</taxon>
    </lineage>
</organism>
<evidence type="ECO:0008006" key="3">
    <source>
        <dbReference type="Google" id="ProtNLM"/>
    </source>
</evidence>
<reference evidence="1" key="1">
    <citation type="submission" date="2022-11" db="EMBL/GenBank/DDBJ databases">
        <authorList>
            <person name="Morgan W.R."/>
            <person name="Tartar A."/>
        </authorList>
    </citation>
    <scope>NUCLEOTIDE SEQUENCE</scope>
    <source>
        <strain evidence="1">ARSEF 373</strain>
    </source>
</reference>
<dbReference type="PANTHER" id="PTHR19288:SF25">
    <property type="entry name" value="PHOSPHATIDYLGLYCEROPHOSPHATASE GEP4, MITOCHONDRIAL"/>
    <property type="match status" value="1"/>
</dbReference>
<dbReference type="InterPro" id="IPR023214">
    <property type="entry name" value="HAD_sf"/>
</dbReference>
<dbReference type="InterPro" id="IPR036412">
    <property type="entry name" value="HAD-like_sf"/>
</dbReference>
<dbReference type="FunFam" id="3.40.50.1000:FF:000387">
    <property type="entry name" value="Predicted protein"/>
    <property type="match status" value="1"/>
</dbReference>
<dbReference type="Gene3D" id="3.40.50.1000">
    <property type="entry name" value="HAD superfamily/HAD-like"/>
    <property type="match status" value="1"/>
</dbReference>
<name>A0AAV2ZCG9_9STRA</name>
<dbReference type="InterPro" id="IPR027706">
    <property type="entry name" value="PGP_Pase"/>
</dbReference>
<gene>
    <name evidence="1" type="ORF">N0F65_011601</name>
</gene>
<sequence length="209" mass="23185">MKGLNLRGVTEFCRAIVQRPQLLLPQLSVHDLNDVSFQALKDRGFQGVVFDKDNTLTTPHQKELAPQVAKSINECKHVFGDAIIIFSNSAGSDDDPGFKKAQEVEQSLEIAVLRHSSKKPGGIEQLQAHFGVDPAHLIMIGDRYSTDVLFGNMHGMLTIRTEQLSLKGETLLNITLQKIEKTMIAGLLRAGIRPLRHPLMDDEPQDKAL</sequence>
<dbReference type="PANTHER" id="PTHR19288">
    <property type="entry name" value="4-NITROPHENYLPHOSPHATASE-RELATED"/>
    <property type="match status" value="1"/>
</dbReference>
<dbReference type="NCBIfam" id="TIGR01668">
    <property type="entry name" value="YqeG_hyp_ppase"/>
    <property type="match status" value="1"/>
</dbReference>
<evidence type="ECO:0000313" key="2">
    <source>
        <dbReference type="Proteomes" id="UP001146120"/>
    </source>
</evidence>
<keyword evidence="2" id="KW-1185">Reference proteome</keyword>
<reference evidence="1" key="2">
    <citation type="journal article" date="2023" name="Microbiol Resour">
        <title>Decontamination and Annotation of the Draft Genome Sequence of the Oomycete Lagenidium giganteum ARSEF 373.</title>
        <authorList>
            <person name="Morgan W.R."/>
            <person name="Tartar A."/>
        </authorList>
    </citation>
    <scope>NUCLEOTIDE SEQUENCE</scope>
    <source>
        <strain evidence="1">ARSEF 373</strain>
    </source>
</reference>
<accession>A0AAV2ZCG9</accession>